<reference evidence="3" key="2">
    <citation type="submission" date="2015-01" db="EMBL/GenBank/DDBJ databases">
        <title>Evolutionary Origins and Diversification of the Mycorrhizal Mutualists.</title>
        <authorList>
            <consortium name="DOE Joint Genome Institute"/>
            <consortium name="Mycorrhizal Genomics Consortium"/>
            <person name="Kohler A."/>
            <person name="Kuo A."/>
            <person name="Nagy L.G."/>
            <person name="Floudas D."/>
            <person name="Copeland A."/>
            <person name="Barry K.W."/>
            <person name="Cichocki N."/>
            <person name="Veneault-Fourrey C."/>
            <person name="LaButti K."/>
            <person name="Lindquist E.A."/>
            <person name="Lipzen A."/>
            <person name="Lundell T."/>
            <person name="Morin E."/>
            <person name="Murat C."/>
            <person name="Riley R."/>
            <person name="Ohm R."/>
            <person name="Sun H."/>
            <person name="Tunlid A."/>
            <person name="Henrissat B."/>
            <person name="Grigoriev I.V."/>
            <person name="Hibbett D.S."/>
            <person name="Martin F."/>
        </authorList>
    </citation>
    <scope>NUCLEOTIDE SEQUENCE [LARGE SCALE GENOMIC DNA]</scope>
    <source>
        <strain evidence="3">LaAM-08-1</strain>
    </source>
</reference>
<keyword evidence="1" id="KW-0812">Transmembrane</keyword>
<keyword evidence="3" id="KW-1185">Reference proteome</keyword>
<keyword evidence="1" id="KW-0472">Membrane</keyword>
<accession>A0A0C9WMB2</accession>
<evidence type="ECO:0000256" key="1">
    <source>
        <dbReference type="SAM" id="Phobius"/>
    </source>
</evidence>
<evidence type="ECO:0000313" key="2">
    <source>
        <dbReference type="EMBL" id="KIJ97994.1"/>
    </source>
</evidence>
<sequence length="63" mass="7034">MQLESYPLLSFYGLVTSSANRLATSISEAPIRTYDFLSQIFSFFLTTHVYIGVAPVLLTFHTG</sequence>
<proteinExistence type="predicted"/>
<dbReference type="EMBL" id="KN838679">
    <property type="protein sequence ID" value="KIJ97994.1"/>
    <property type="molecule type" value="Genomic_DNA"/>
</dbReference>
<evidence type="ECO:0000313" key="3">
    <source>
        <dbReference type="Proteomes" id="UP000054477"/>
    </source>
</evidence>
<keyword evidence="1" id="KW-1133">Transmembrane helix</keyword>
<dbReference type="Proteomes" id="UP000054477">
    <property type="component" value="Unassembled WGS sequence"/>
</dbReference>
<gene>
    <name evidence="2" type="ORF">K443DRAFT_681131</name>
</gene>
<organism evidence="2 3">
    <name type="scientific">Laccaria amethystina LaAM-08-1</name>
    <dbReference type="NCBI Taxonomy" id="1095629"/>
    <lineage>
        <taxon>Eukaryota</taxon>
        <taxon>Fungi</taxon>
        <taxon>Dikarya</taxon>
        <taxon>Basidiomycota</taxon>
        <taxon>Agaricomycotina</taxon>
        <taxon>Agaricomycetes</taxon>
        <taxon>Agaricomycetidae</taxon>
        <taxon>Agaricales</taxon>
        <taxon>Agaricineae</taxon>
        <taxon>Hydnangiaceae</taxon>
        <taxon>Laccaria</taxon>
    </lineage>
</organism>
<name>A0A0C9WMB2_9AGAR</name>
<reference evidence="2 3" key="1">
    <citation type="submission" date="2014-04" db="EMBL/GenBank/DDBJ databases">
        <authorList>
            <consortium name="DOE Joint Genome Institute"/>
            <person name="Kuo A."/>
            <person name="Kohler A."/>
            <person name="Nagy L.G."/>
            <person name="Floudas D."/>
            <person name="Copeland A."/>
            <person name="Barry K.W."/>
            <person name="Cichocki N."/>
            <person name="Veneault-Fourrey C."/>
            <person name="LaButti K."/>
            <person name="Lindquist E.A."/>
            <person name="Lipzen A."/>
            <person name="Lundell T."/>
            <person name="Morin E."/>
            <person name="Murat C."/>
            <person name="Sun H."/>
            <person name="Tunlid A."/>
            <person name="Henrissat B."/>
            <person name="Grigoriev I.V."/>
            <person name="Hibbett D.S."/>
            <person name="Martin F."/>
            <person name="Nordberg H.P."/>
            <person name="Cantor M.N."/>
            <person name="Hua S.X."/>
        </authorList>
    </citation>
    <scope>NUCLEOTIDE SEQUENCE [LARGE SCALE GENOMIC DNA]</scope>
    <source>
        <strain evidence="2 3">LaAM-08-1</strain>
    </source>
</reference>
<protein>
    <submittedName>
        <fullName evidence="2">Uncharacterized protein</fullName>
    </submittedName>
</protein>
<dbReference type="HOGENOM" id="CLU_2886137_0_0_1"/>
<feature type="transmembrane region" description="Helical" evidence="1">
    <location>
        <begin position="40"/>
        <end position="60"/>
    </location>
</feature>
<dbReference type="AlphaFoldDB" id="A0A0C9WMB2"/>